<comment type="caution">
    <text evidence="1">The sequence shown here is derived from an EMBL/GenBank/DDBJ whole genome shotgun (WGS) entry which is preliminary data.</text>
</comment>
<evidence type="ECO:0000313" key="1">
    <source>
        <dbReference type="EMBL" id="KKQ69505.1"/>
    </source>
</evidence>
<dbReference type="STRING" id="1618490.US90_C0016G0007"/>
<protein>
    <submittedName>
        <fullName evidence="1">Polymerase III, delta prime subunit protein</fullName>
    </submittedName>
</protein>
<evidence type="ECO:0000313" key="2">
    <source>
        <dbReference type="Proteomes" id="UP000034406"/>
    </source>
</evidence>
<dbReference type="Gene3D" id="3.40.50.300">
    <property type="entry name" value="P-loop containing nucleotide triphosphate hydrolases"/>
    <property type="match status" value="1"/>
</dbReference>
<dbReference type="EMBL" id="LBUT01000016">
    <property type="protein sequence ID" value="KKQ69505.1"/>
    <property type="molecule type" value="Genomic_DNA"/>
</dbReference>
<proteinExistence type="predicted"/>
<dbReference type="GO" id="GO:0006261">
    <property type="term" value="P:DNA-templated DNA replication"/>
    <property type="evidence" value="ECO:0007669"/>
    <property type="project" value="TreeGrafter"/>
</dbReference>
<name>A0A0G0K1Z4_9BACT</name>
<dbReference type="PANTHER" id="PTHR11669">
    <property type="entry name" value="REPLICATION FACTOR C / DNA POLYMERASE III GAMMA-TAU SUBUNIT"/>
    <property type="match status" value="1"/>
</dbReference>
<dbReference type="Pfam" id="PF13177">
    <property type="entry name" value="DNA_pol3_delta2"/>
    <property type="match status" value="1"/>
</dbReference>
<dbReference type="InterPro" id="IPR050238">
    <property type="entry name" value="DNA_Rep/Repair_Clamp_Loader"/>
</dbReference>
<dbReference type="PANTHER" id="PTHR11669:SF8">
    <property type="entry name" value="DNA POLYMERASE III SUBUNIT DELTA"/>
    <property type="match status" value="1"/>
</dbReference>
<gene>
    <name evidence="1" type="ORF">US90_C0016G0007</name>
</gene>
<reference evidence="1 2" key="1">
    <citation type="journal article" date="2015" name="Nature">
        <title>rRNA introns, odd ribosomes, and small enigmatic genomes across a large radiation of phyla.</title>
        <authorList>
            <person name="Brown C.T."/>
            <person name="Hug L.A."/>
            <person name="Thomas B.C."/>
            <person name="Sharon I."/>
            <person name="Castelle C.J."/>
            <person name="Singh A."/>
            <person name="Wilkins M.J."/>
            <person name="Williams K.H."/>
            <person name="Banfield J.F."/>
        </authorList>
    </citation>
    <scope>NUCLEOTIDE SEQUENCE [LARGE SCALE GENOMIC DNA]</scope>
</reference>
<organism evidence="1 2">
    <name type="scientific">Candidatus Shapirobacteria bacterium GW2011_GWE2_38_30</name>
    <dbReference type="NCBI Taxonomy" id="1618490"/>
    <lineage>
        <taxon>Bacteria</taxon>
        <taxon>Candidatus Shapironibacteriota</taxon>
    </lineage>
</organism>
<dbReference type="SUPFAM" id="SSF52540">
    <property type="entry name" value="P-loop containing nucleoside triphosphate hydrolases"/>
    <property type="match status" value="1"/>
</dbReference>
<sequence length="211" mass="23835">MNFPSVIITGTDSSPISKQTDKLFAALKNQNQPNNPDLIVIDQQSGYTIENIRKINHFFSQKPIKFNTKIVLIVDAQNLNLESQNALLKTLEEPPKDCYLILTCSHTHSLIPTIISRCHLIKTTPNSTKSDNKPLTPLSSVKDNLLLSEKNSLSPPETLIYLRDQLNIYHQLLNKNPNLPHLNFIKKILKAIDMVKSNVDPRSALDYLLLS</sequence>
<dbReference type="AlphaFoldDB" id="A0A0G0K1Z4"/>
<dbReference type="InterPro" id="IPR027417">
    <property type="entry name" value="P-loop_NTPase"/>
</dbReference>
<accession>A0A0G0K1Z4</accession>
<dbReference type="Proteomes" id="UP000034406">
    <property type="component" value="Unassembled WGS sequence"/>
</dbReference>